<dbReference type="Gene3D" id="1.20.1720.10">
    <property type="entry name" value="Multidrug resistance protein D"/>
    <property type="match status" value="1"/>
</dbReference>
<dbReference type="PRINTS" id="PR01036">
    <property type="entry name" value="TCRTETB"/>
</dbReference>
<keyword evidence="5 8" id="KW-1133">Transmembrane helix</keyword>
<protein>
    <submittedName>
        <fullName evidence="10">MFS transporter</fullName>
    </submittedName>
</protein>
<gene>
    <name evidence="10" type="ORF">MXD59_05205</name>
</gene>
<sequence length="538" mass="54845">MTESSLAPHTAGSGSSGPGPAADVPAAGSQPPSAESRMTRRQQLALVLLLGSQFMLAIDFSILNVALPSIGSGVGLGDGDLQWIATAFALPSAGFTLLFARVADLSGRRRLFLIGLGLLVVASLLGGLAQSPVELLVARVGQGLAAAIAVPAALSLLVTTFPDGPVRRRALGLNGALLPAGFTVGALVGGLLTGYLSWRWAFLVNVPVALAILVATPRVIPLDRGTSGQRLDIPGALTVTAGLVAFVYGVSRGGEDGWSDPWVWVAIGLGLALLVAFWRIERSSPHPLVSMDVLRMRHVGWGNAGGFGVFALGSSIVFIMTLYLQQVLGYSAVTTGLIFGVPGAAAFTAGMISPRLLTVIPSKPLLVVGLVLQGLCALALVFVGPDRGSLTLLLVASVVGFFGHACGIVGYLITATSGLRDDQQGLATGLTTLTQQVALTLGIPVLSAVANARTNTLRADGDHSPADAVLGGLHLALGVNAAVTAVVVVLVTVFLVRPGRPRRTDRADLADLRDLAQDRVAASSQGAGLPAAAGSAPA</sequence>
<feature type="transmembrane region" description="Helical" evidence="8">
    <location>
        <begin position="390"/>
        <end position="413"/>
    </location>
</feature>
<name>A0ABT0JV11_9ACTN</name>
<feature type="transmembrane region" description="Helical" evidence="8">
    <location>
        <begin position="170"/>
        <end position="192"/>
    </location>
</feature>
<keyword evidence="2" id="KW-0813">Transport</keyword>
<dbReference type="RefSeq" id="WP_248823645.1">
    <property type="nucleotide sequence ID" value="NZ_JALKFT010000003.1"/>
</dbReference>
<dbReference type="Gene3D" id="1.20.1250.20">
    <property type="entry name" value="MFS general substrate transporter like domains"/>
    <property type="match status" value="1"/>
</dbReference>
<keyword evidence="4 8" id="KW-0812">Transmembrane</keyword>
<dbReference type="PANTHER" id="PTHR42718">
    <property type="entry name" value="MAJOR FACILITATOR SUPERFAMILY MULTIDRUG TRANSPORTER MFSC"/>
    <property type="match status" value="1"/>
</dbReference>
<feature type="transmembrane region" description="Helical" evidence="8">
    <location>
        <begin position="425"/>
        <end position="449"/>
    </location>
</feature>
<feature type="compositionally biased region" description="Low complexity" evidence="7">
    <location>
        <begin position="7"/>
        <end position="29"/>
    </location>
</feature>
<proteinExistence type="predicted"/>
<feature type="region of interest" description="Disordered" evidence="7">
    <location>
        <begin position="1"/>
        <end position="35"/>
    </location>
</feature>
<feature type="transmembrane region" description="Helical" evidence="8">
    <location>
        <begin position="301"/>
        <end position="324"/>
    </location>
</feature>
<feature type="transmembrane region" description="Helical" evidence="8">
    <location>
        <begin position="469"/>
        <end position="496"/>
    </location>
</feature>
<feature type="transmembrane region" description="Helical" evidence="8">
    <location>
        <begin position="136"/>
        <end position="158"/>
    </location>
</feature>
<evidence type="ECO:0000259" key="9">
    <source>
        <dbReference type="PROSITE" id="PS50850"/>
    </source>
</evidence>
<evidence type="ECO:0000256" key="2">
    <source>
        <dbReference type="ARBA" id="ARBA00022448"/>
    </source>
</evidence>
<feature type="transmembrane region" description="Helical" evidence="8">
    <location>
        <begin position="262"/>
        <end position="280"/>
    </location>
</feature>
<evidence type="ECO:0000256" key="5">
    <source>
        <dbReference type="ARBA" id="ARBA00022989"/>
    </source>
</evidence>
<comment type="caution">
    <text evidence="10">The sequence shown here is derived from an EMBL/GenBank/DDBJ whole genome shotgun (WGS) entry which is preliminary data.</text>
</comment>
<dbReference type="CDD" id="cd17321">
    <property type="entry name" value="MFS_MMR_MDR_like"/>
    <property type="match status" value="1"/>
</dbReference>
<dbReference type="PROSITE" id="PS50850">
    <property type="entry name" value="MFS"/>
    <property type="match status" value="1"/>
</dbReference>
<feature type="transmembrane region" description="Helical" evidence="8">
    <location>
        <begin position="198"/>
        <end position="219"/>
    </location>
</feature>
<evidence type="ECO:0000313" key="11">
    <source>
        <dbReference type="Proteomes" id="UP001201873"/>
    </source>
</evidence>
<dbReference type="InterPro" id="IPR020846">
    <property type="entry name" value="MFS_dom"/>
</dbReference>
<dbReference type="EMBL" id="JALKFT010000003">
    <property type="protein sequence ID" value="MCK9875184.1"/>
    <property type="molecule type" value="Genomic_DNA"/>
</dbReference>
<dbReference type="PANTHER" id="PTHR42718:SF46">
    <property type="entry name" value="BLR6921 PROTEIN"/>
    <property type="match status" value="1"/>
</dbReference>
<feature type="transmembrane region" description="Helical" evidence="8">
    <location>
        <begin position="231"/>
        <end position="250"/>
    </location>
</feature>
<feature type="transmembrane region" description="Helical" evidence="8">
    <location>
        <begin position="112"/>
        <end position="130"/>
    </location>
</feature>
<feature type="transmembrane region" description="Helical" evidence="8">
    <location>
        <begin position="83"/>
        <end position="100"/>
    </location>
</feature>
<feature type="transmembrane region" description="Helical" evidence="8">
    <location>
        <begin position="364"/>
        <end position="384"/>
    </location>
</feature>
<feature type="transmembrane region" description="Helical" evidence="8">
    <location>
        <begin position="44"/>
        <end position="63"/>
    </location>
</feature>
<feature type="domain" description="Major facilitator superfamily (MFS) profile" evidence="9">
    <location>
        <begin position="45"/>
        <end position="500"/>
    </location>
</feature>
<evidence type="ECO:0000256" key="6">
    <source>
        <dbReference type="ARBA" id="ARBA00023136"/>
    </source>
</evidence>
<dbReference type="Proteomes" id="UP001201873">
    <property type="component" value="Unassembled WGS sequence"/>
</dbReference>
<evidence type="ECO:0000256" key="1">
    <source>
        <dbReference type="ARBA" id="ARBA00004651"/>
    </source>
</evidence>
<dbReference type="InterPro" id="IPR011701">
    <property type="entry name" value="MFS"/>
</dbReference>
<dbReference type="Pfam" id="PF07690">
    <property type="entry name" value="MFS_1"/>
    <property type="match status" value="1"/>
</dbReference>
<accession>A0ABT0JV11</accession>
<keyword evidence="3" id="KW-1003">Cell membrane</keyword>
<dbReference type="InterPro" id="IPR036259">
    <property type="entry name" value="MFS_trans_sf"/>
</dbReference>
<comment type="subcellular location">
    <subcellularLocation>
        <location evidence="1">Cell membrane</location>
        <topology evidence="1">Multi-pass membrane protein</topology>
    </subcellularLocation>
</comment>
<evidence type="ECO:0000256" key="8">
    <source>
        <dbReference type="SAM" id="Phobius"/>
    </source>
</evidence>
<evidence type="ECO:0000256" key="3">
    <source>
        <dbReference type="ARBA" id="ARBA00022475"/>
    </source>
</evidence>
<feature type="transmembrane region" description="Helical" evidence="8">
    <location>
        <begin position="330"/>
        <end position="352"/>
    </location>
</feature>
<organism evidence="10 11">
    <name type="scientific">Frankia umida</name>
    <dbReference type="NCBI Taxonomy" id="573489"/>
    <lineage>
        <taxon>Bacteria</taxon>
        <taxon>Bacillati</taxon>
        <taxon>Actinomycetota</taxon>
        <taxon>Actinomycetes</taxon>
        <taxon>Frankiales</taxon>
        <taxon>Frankiaceae</taxon>
        <taxon>Frankia</taxon>
    </lineage>
</organism>
<dbReference type="SUPFAM" id="SSF103473">
    <property type="entry name" value="MFS general substrate transporter"/>
    <property type="match status" value="1"/>
</dbReference>
<evidence type="ECO:0000313" key="10">
    <source>
        <dbReference type="EMBL" id="MCK9875184.1"/>
    </source>
</evidence>
<keyword evidence="11" id="KW-1185">Reference proteome</keyword>
<keyword evidence="6 8" id="KW-0472">Membrane</keyword>
<evidence type="ECO:0000256" key="4">
    <source>
        <dbReference type="ARBA" id="ARBA00022692"/>
    </source>
</evidence>
<reference evidence="10 11" key="1">
    <citation type="submission" date="2022-04" db="EMBL/GenBank/DDBJ databases">
        <title>Genome diversity in the genus Frankia.</title>
        <authorList>
            <person name="Carlos-Shanley C."/>
            <person name="Hahn D."/>
        </authorList>
    </citation>
    <scope>NUCLEOTIDE SEQUENCE [LARGE SCALE GENOMIC DNA]</scope>
    <source>
        <strain evidence="10 11">Ag45/Mut15</strain>
    </source>
</reference>
<evidence type="ECO:0000256" key="7">
    <source>
        <dbReference type="SAM" id="MobiDB-lite"/>
    </source>
</evidence>